<dbReference type="Gene3D" id="3.30.450.90">
    <property type="match status" value="1"/>
</dbReference>
<proteinExistence type="inferred from homology"/>
<keyword evidence="6" id="KW-1185">Reference proteome</keyword>
<evidence type="ECO:0000256" key="1">
    <source>
        <dbReference type="ARBA" id="ARBA00006611"/>
    </source>
</evidence>
<dbReference type="SUPFAM" id="SSF160246">
    <property type="entry name" value="EspE N-terminal domain-like"/>
    <property type="match status" value="1"/>
</dbReference>
<keyword evidence="2" id="KW-0547">Nucleotide-binding</keyword>
<dbReference type="CDD" id="cd01129">
    <property type="entry name" value="PulE-GspE-like"/>
    <property type="match status" value="1"/>
</dbReference>
<protein>
    <submittedName>
        <fullName evidence="5">General secretory pathway protein GspE</fullName>
    </submittedName>
</protein>
<evidence type="ECO:0000313" key="5">
    <source>
        <dbReference type="EMBL" id="BCR06160.1"/>
    </source>
</evidence>
<accession>A0ABN6E1E8</accession>
<dbReference type="EMBL" id="AP024355">
    <property type="protein sequence ID" value="BCR06160.1"/>
    <property type="molecule type" value="Genomic_DNA"/>
</dbReference>
<gene>
    <name evidence="5" type="ORF">DESUT3_32290</name>
</gene>
<dbReference type="InterPro" id="IPR007831">
    <property type="entry name" value="T2SS_GspE_N"/>
</dbReference>
<dbReference type="Gene3D" id="3.40.50.300">
    <property type="entry name" value="P-loop containing nucleotide triphosphate hydrolases"/>
    <property type="match status" value="1"/>
</dbReference>
<organism evidence="5 6">
    <name type="scientific">Desulfuromonas versatilis</name>
    <dbReference type="NCBI Taxonomy" id="2802975"/>
    <lineage>
        <taxon>Bacteria</taxon>
        <taxon>Pseudomonadati</taxon>
        <taxon>Thermodesulfobacteriota</taxon>
        <taxon>Desulfuromonadia</taxon>
        <taxon>Desulfuromonadales</taxon>
        <taxon>Desulfuromonadaceae</taxon>
        <taxon>Desulfuromonas</taxon>
    </lineage>
</organism>
<reference evidence="5 6" key="1">
    <citation type="journal article" date="2016" name="C (Basel)">
        <title>Selective Growth of and Electricity Production by Marine Exoelectrogenic Bacteria in Self-Aggregated Hydrogel of Microbially Reduced Graphene Oxide.</title>
        <authorList>
            <person name="Yoshida N."/>
            <person name="Goto Y."/>
            <person name="Miyata Y."/>
        </authorList>
    </citation>
    <scope>NUCLEOTIDE SEQUENCE [LARGE SCALE GENOMIC DNA]</scope>
    <source>
        <strain evidence="5 6">NIT-T3</strain>
    </source>
</reference>
<dbReference type="PANTHER" id="PTHR30258:SF1">
    <property type="entry name" value="PROTEIN TRANSPORT PROTEIN HOFB HOMOLOG"/>
    <property type="match status" value="1"/>
</dbReference>
<dbReference type="InterPro" id="IPR037257">
    <property type="entry name" value="T2SS_E_N_sf"/>
</dbReference>
<sequence length="755" mass="84391">MEQNIIIKFLDGQTIEATLAEPLKSSSSDAEVTLKENGIRLCYSLYDICCIYLLGKANWSMPPQPNEVLEEVETTTGDYYQVRTHGNKKSPNGFYGFPTDRDAPFKSIFFCTNGVRMRHQQRPLGDILQEQGAVTPKAVKEVLEEQKKLREKKVGEILAEANNLPQEAVENTLSSANQSGKIPKNARIGDILIAAGLVTREQVEEALSSQQQGKKKRVGELLIDKGLITEDQLLTALATKFGMRMVDLEKVSPSPEALNAIPFETVRQLKILPLEAHRNRLVVVTSQPTDPTIGDSLRFSTNRSIELVVANSKQIEAAIQNYYVKSEDQVQDLISEMSDDIVTVEEEASDDARFSESDSQIIKLVNKLLLEAYQRGVSDIHVEPGMGKQPVRVRYRIDGVCQIAHQIAATYQNAIISRIKIMAKLDIAEHRKPQSGKILLRQERRMLEYRVEVTPTVGGKEDAVLRLLANSKPLPLDKMGFSTPNLKGFREILAKPYGIILCVGPTGSGKTTSLHSALGHINTAERKIWTAEDPVEITQQGLRQVQVHPKIGFTFAEAMRSFLRADPDVIMIGEMRDPETAKTAIEASLTGHLVFSTLHTNSAPETVVRLIEMGMDPFNFSEAMLGILAQRLTRRLCPDCRESYQPSREEYDELVRAYGARRFIEHAMPDYSDELTLMRRVGCPKCDKSGYRGRIAIHELMLGSEAIGDAIKKNMQVNQLRTLAIDEGMRTLRMDGVTKVFQGQTDLEQILRVCA</sequence>
<dbReference type="InterPro" id="IPR027417">
    <property type="entry name" value="P-loop_NTPase"/>
</dbReference>
<dbReference type="Gene3D" id="3.30.300.160">
    <property type="entry name" value="Type II secretion system, protein E, N-terminal domain"/>
    <property type="match status" value="1"/>
</dbReference>
<dbReference type="Proteomes" id="UP001319827">
    <property type="component" value="Chromosome"/>
</dbReference>
<dbReference type="Pfam" id="PF05157">
    <property type="entry name" value="MshEN"/>
    <property type="match status" value="1"/>
</dbReference>
<keyword evidence="3" id="KW-0067">ATP-binding</keyword>
<comment type="similarity">
    <text evidence="1">Belongs to the GSP E family.</text>
</comment>
<dbReference type="Pfam" id="PF00437">
    <property type="entry name" value="T2SSE"/>
    <property type="match status" value="1"/>
</dbReference>
<evidence type="ECO:0000259" key="4">
    <source>
        <dbReference type="PROSITE" id="PS00662"/>
    </source>
</evidence>
<dbReference type="RefSeq" id="WP_221249536.1">
    <property type="nucleotide sequence ID" value="NZ_AP024355.1"/>
</dbReference>
<reference evidence="5 6" key="2">
    <citation type="journal article" date="2021" name="Int. J. Syst. Evol. Microbiol.">
        <title>Isolation and Polyphasic Characterization of Desulfuromonas versatilis sp. Nov., an Electrogenic Bacteria Capable of Versatile Metabolism Isolated from a Graphene Oxide-Reducing Enrichment Culture.</title>
        <authorList>
            <person name="Xie L."/>
            <person name="Yoshida N."/>
            <person name="Ishii S."/>
            <person name="Meng L."/>
        </authorList>
    </citation>
    <scope>NUCLEOTIDE SEQUENCE [LARGE SCALE GENOMIC DNA]</scope>
    <source>
        <strain evidence="5 6">NIT-T3</strain>
    </source>
</reference>
<name>A0ABN6E1E8_9BACT</name>
<feature type="domain" description="Bacterial type II secretion system protein E" evidence="4">
    <location>
        <begin position="563"/>
        <end position="577"/>
    </location>
</feature>
<dbReference type="SUPFAM" id="SSF52540">
    <property type="entry name" value="P-loop containing nucleoside triphosphate hydrolases"/>
    <property type="match status" value="1"/>
</dbReference>
<dbReference type="PROSITE" id="PS00662">
    <property type="entry name" value="T2SP_E"/>
    <property type="match status" value="1"/>
</dbReference>
<evidence type="ECO:0000256" key="3">
    <source>
        <dbReference type="ARBA" id="ARBA00022840"/>
    </source>
</evidence>
<evidence type="ECO:0000313" key="6">
    <source>
        <dbReference type="Proteomes" id="UP001319827"/>
    </source>
</evidence>
<evidence type="ECO:0000256" key="2">
    <source>
        <dbReference type="ARBA" id="ARBA00022741"/>
    </source>
</evidence>
<dbReference type="InterPro" id="IPR001482">
    <property type="entry name" value="T2SS/T4SS_dom"/>
</dbReference>
<dbReference type="PANTHER" id="PTHR30258">
    <property type="entry name" value="TYPE II SECRETION SYSTEM PROTEIN GSPE-RELATED"/>
    <property type="match status" value="1"/>
</dbReference>